<dbReference type="Gene3D" id="3.40.50.300">
    <property type="entry name" value="P-loop containing nucleotide triphosphate hydrolases"/>
    <property type="match status" value="1"/>
</dbReference>
<keyword evidence="3" id="KW-0547">Nucleotide-binding</keyword>
<dbReference type="AlphaFoldDB" id="A0A7T7KVH5"/>
<dbReference type="Proteomes" id="UP000595636">
    <property type="component" value="Chromosome"/>
</dbReference>
<dbReference type="Pfam" id="PF13191">
    <property type="entry name" value="AAA_16"/>
    <property type="match status" value="1"/>
</dbReference>
<feature type="domain" description="Orc1-like AAA ATPase" evidence="2">
    <location>
        <begin position="19"/>
        <end position="75"/>
    </location>
</feature>
<evidence type="ECO:0000256" key="1">
    <source>
        <dbReference type="SAM" id="MobiDB-lite"/>
    </source>
</evidence>
<dbReference type="CDD" id="cd00009">
    <property type="entry name" value="AAA"/>
    <property type="match status" value="1"/>
</dbReference>
<accession>A0A7T7KVH5</accession>
<dbReference type="GO" id="GO:0005524">
    <property type="term" value="F:ATP binding"/>
    <property type="evidence" value="ECO:0007669"/>
    <property type="project" value="UniProtKB-KW"/>
</dbReference>
<feature type="compositionally biased region" description="Basic and acidic residues" evidence="1">
    <location>
        <begin position="715"/>
        <end position="724"/>
    </location>
</feature>
<reference evidence="3 4" key="1">
    <citation type="submission" date="2020-12" db="EMBL/GenBank/DDBJ databases">
        <title>A novel species.</title>
        <authorList>
            <person name="Li K."/>
        </authorList>
    </citation>
    <scope>NUCLEOTIDE SEQUENCE [LARGE SCALE GENOMIC DNA]</scope>
    <source>
        <strain evidence="3 4">ZYC-3</strain>
    </source>
</reference>
<dbReference type="KEGG" id="slf:JEQ17_07130"/>
<feature type="region of interest" description="Disordered" evidence="1">
    <location>
        <begin position="709"/>
        <end position="734"/>
    </location>
</feature>
<evidence type="ECO:0000259" key="2">
    <source>
        <dbReference type="Pfam" id="PF13191"/>
    </source>
</evidence>
<organism evidence="3 4">
    <name type="scientific">Streptomyces liliifuscus</name>
    <dbReference type="NCBI Taxonomy" id="2797636"/>
    <lineage>
        <taxon>Bacteria</taxon>
        <taxon>Bacillati</taxon>
        <taxon>Actinomycetota</taxon>
        <taxon>Actinomycetes</taxon>
        <taxon>Kitasatosporales</taxon>
        <taxon>Streptomycetaceae</taxon>
        <taxon>Streptomyces</taxon>
    </lineage>
</organism>
<dbReference type="InterPro" id="IPR041664">
    <property type="entry name" value="AAA_16"/>
</dbReference>
<evidence type="ECO:0000313" key="3">
    <source>
        <dbReference type="EMBL" id="QQM39259.1"/>
    </source>
</evidence>
<evidence type="ECO:0000313" key="4">
    <source>
        <dbReference type="Proteomes" id="UP000595636"/>
    </source>
</evidence>
<keyword evidence="3" id="KW-0067">ATP-binding</keyword>
<dbReference type="RefSeq" id="WP_200394413.1">
    <property type="nucleotide sequence ID" value="NZ_CP066831.1"/>
</dbReference>
<dbReference type="EMBL" id="CP066831">
    <property type="protein sequence ID" value="QQM39259.1"/>
    <property type="molecule type" value="Genomic_DNA"/>
</dbReference>
<dbReference type="InterPro" id="IPR027417">
    <property type="entry name" value="P-loop_NTPase"/>
</dbReference>
<gene>
    <name evidence="3" type="ORF">JEQ17_07130</name>
</gene>
<name>A0A7T7KVH5_9ACTN</name>
<proteinExistence type="predicted"/>
<dbReference type="SUPFAM" id="SSF52540">
    <property type="entry name" value="P-loop containing nucleoside triphosphate hydrolases"/>
    <property type="match status" value="1"/>
</dbReference>
<sequence length="734" mass="79595">MGDGGSLGDLVVAARDRAFVGRAAERAMFRSALAGDPHGSPVLYLHGPGGIGKSTLLRRFALEAREAGRLVVEIDGRTVPATPDDFEQAAGKAIGEPGSVLLVDAFEHCQGLEHWLWEHFLPRLPLGTVAVVAARSAPDPRWVADPGWADLMHVVPLRNLARGDAATFLRVRGVPNGAHHALLSFTGGNPLALSLAAAVVVRQDADGTARAADWAPGRDVIATLLPRLVGDPPSPAHRTALEVCAQADVTSEALLRAMMGERAPELFAWLRTQPFIESTAAGLFPHDVVREVLAADLRWRDPDGFAALRRRMYEYLLGRVREASAAQMLPAMQALVYLHRTLGHLAQAFEWHSYGLVRELPCTPADEKRVVELVHETEGPESAALARLWLDRQPEAFVVYRSTGTDDIVAFSAWLQLAEREGEDVDPVVAAAWAHVRTAEPLRAGERVAVARFHVDPQAYQRPSAAMNLVQWRVIGEIVRSDDLAWSFVVMRDDGFWDDYLERSDMLPTDAGPVVGDHGYRLFAHDWRTRPALAWMVEKNKALLAGAGIDVGAGTHAAVGTHAAAGPHAVAAAGAVAPPPSDGTPREGTDYVVLSRREFDTAVRDALRALWWPNELAANPLSRSRLVAAHGQSLHDVLLCAIDTVPAERGGEKRHRVVTTTYSKAAPTQEAVARRLGMSFSTYRRHLTAAVKRVSDVLWSHELSGEPMVPIGRDLSADQRDGRPPDGPGPVDGQ</sequence>
<keyword evidence="4" id="KW-1185">Reference proteome</keyword>
<protein>
    <submittedName>
        <fullName evidence="3">ATP-binding protein</fullName>
    </submittedName>
</protein>